<dbReference type="PANTHER" id="PTHR37828:SF1">
    <property type="entry name" value="YCII-RELATED DOMAIN-CONTAINING PROTEIN"/>
    <property type="match status" value="1"/>
</dbReference>
<evidence type="ECO:0000313" key="3">
    <source>
        <dbReference type="EMBL" id="MBK0399242.1"/>
    </source>
</evidence>
<gene>
    <name evidence="3" type="ORF">H0I76_08575</name>
</gene>
<dbReference type="Proteomes" id="UP000655420">
    <property type="component" value="Unassembled WGS sequence"/>
</dbReference>
<dbReference type="InterPro" id="IPR011008">
    <property type="entry name" value="Dimeric_a/b-barrel"/>
</dbReference>
<evidence type="ECO:0000256" key="1">
    <source>
        <dbReference type="ARBA" id="ARBA00007689"/>
    </source>
</evidence>
<dbReference type="AlphaFoldDB" id="A0A8J7SC19"/>
<proteinExistence type="inferred from homology"/>
<dbReference type="Pfam" id="PF03795">
    <property type="entry name" value="YCII"/>
    <property type="match status" value="1"/>
</dbReference>
<sequence>MFVVFLRFSARKSEAPRLMAAHNDWIRRGFDDGVFLTVGALQPSAGGAVLAHGLSREALEARLAEDPFVAEGVVEPEIFEISPSRADARLDFLVA</sequence>
<dbReference type="InterPro" id="IPR005545">
    <property type="entry name" value="YCII"/>
</dbReference>
<comment type="similarity">
    <text evidence="1">Belongs to the YciI family.</text>
</comment>
<name>A0A8J7SC19_9RHOB</name>
<dbReference type="PANTHER" id="PTHR37828">
    <property type="entry name" value="GSR2449 PROTEIN"/>
    <property type="match status" value="1"/>
</dbReference>
<dbReference type="EMBL" id="JAEHHL010000004">
    <property type="protein sequence ID" value="MBK0399242.1"/>
    <property type="molecule type" value="Genomic_DNA"/>
</dbReference>
<dbReference type="SUPFAM" id="SSF54909">
    <property type="entry name" value="Dimeric alpha+beta barrel"/>
    <property type="match status" value="1"/>
</dbReference>
<dbReference type="Gene3D" id="3.30.70.1060">
    <property type="entry name" value="Dimeric alpha+beta barrel"/>
    <property type="match status" value="1"/>
</dbReference>
<keyword evidence="4" id="KW-1185">Reference proteome</keyword>
<comment type="caution">
    <text evidence="3">The sequence shown here is derived from an EMBL/GenBank/DDBJ whole genome shotgun (WGS) entry which is preliminary data.</text>
</comment>
<dbReference type="RefSeq" id="WP_200609308.1">
    <property type="nucleotide sequence ID" value="NZ_JAEHHL010000004.1"/>
</dbReference>
<evidence type="ECO:0000259" key="2">
    <source>
        <dbReference type="Pfam" id="PF03795"/>
    </source>
</evidence>
<protein>
    <recommendedName>
        <fullName evidence="2">YCII-related domain-containing protein</fullName>
    </recommendedName>
</protein>
<feature type="domain" description="YCII-related" evidence="2">
    <location>
        <begin position="2"/>
        <end position="75"/>
    </location>
</feature>
<evidence type="ECO:0000313" key="4">
    <source>
        <dbReference type="Proteomes" id="UP000655420"/>
    </source>
</evidence>
<accession>A0A8J7SC19</accession>
<reference evidence="3" key="1">
    <citation type="submission" date="2020-12" db="EMBL/GenBank/DDBJ databases">
        <title>Bacterial taxonomy.</title>
        <authorList>
            <person name="Pan X."/>
        </authorList>
    </citation>
    <scope>NUCLEOTIDE SEQUENCE</scope>
    <source>
        <strain evidence="3">M0105</strain>
    </source>
</reference>
<organism evidence="3 4">
    <name type="scientific">Thermohalobaculum xanthum</name>
    <dbReference type="NCBI Taxonomy" id="2753746"/>
    <lineage>
        <taxon>Bacteria</taxon>
        <taxon>Pseudomonadati</taxon>
        <taxon>Pseudomonadota</taxon>
        <taxon>Alphaproteobacteria</taxon>
        <taxon>Rhodobacterales</taxon>
        <taxon>Paracoccaceae</taxon>
        <taxon>Thermohalobaculum</taxon>
    </lineage>
</organism>